<proteinExistence type="predicted"/>
<dbReference type="InterPro" id="IPR003323">
    <property type="entry name" value="OTU_dom"/>
</dbReference>
<dbReference type="SUPFAM" id="SSF54001">
    <property type="entry name" value="Cysteine proteinases"/>
    <property type="match status" value="1"/>
</dbReference>
<dbReference type="EMBL" id="HBFP01005415">
    <property type="protein sequence ID" value="CAD8819442.1"/>
    <property type="molecule type" value="Transcribed_RNA"/>
</dbReference>
<accession>A0A7S0ZET1</accession>
<evidence type="ECO:0000313" key="2">
    <source>
        <dbReference type="EMBL" id="CAD8819442.1"/>
    </source>
</evidence>
<dbReference type="AlphaFoldDB" id="A0A7S0ZET1"/>
<protein>
    <recommendedName>
        <fullName evidence="1">OTU domain-containing protein</fullName>
    </recommendedName>
</protein>
<organism evidence="2">
    <name type="scientific">Timspurckia oligopyrenoides</name>
    <dbReference type="NCBI Taxonomy" id="708627"/>
    <lineage>
        <taxon>Eukaryota</taxon>
        <taxon>Rhodophyta</taxon>
        <taxon>Bangiophyceae</taxon>
        <taxon>Porphyridiales</taxon>
        <taxon>Porphyridiaceae</taxon>
        <taxon>Timspurckia</taxon>
    </lineage>
</organism>
<feature type="domain" description="OTU" evidence="1">
    <location>
        <begin position="84"/>
        <end position="232"/>
    </location>
</feature>
<dbReference type="Gene3D" id="3.90.70.80">
    <property type="match status" value="1"/>
</dbReference>
<gene>
    <name evidence="2" type="ORF">TOLI1172_LOCUS3831</name>
</gene>
<dbReference type="PROSITE" id="PS50802">
    <property type="entry name" value="OTU"/>
    <property type="match status" value="1"/>
</dbReference>
<evidence type="ECO:0000259" key="1">
    <source>
        <dbReference type="PROSITE" id="PS50802"/>
    </source>
</evidence>
<dbReference type="InterPro" id="IPR038765">
    <property type="entry name" value="Papain-like_cys_pep_sf"/>
</dbReference>
<dbReference type="CDD" id="cd22744">
    <property type="entry name" value="OTU"/>
    <property type="match status" value="1"/>
</dbReference>
<name>A0A7S0ZET1_9RHOD</name>
<sequence length="232" mass="26001">MTVQVLHRTFPSWTRRSKHVDPGVQKAWVLPKKEPVAPLLNAKNNLALVYRDNLTKQYNAQLVAHDLNASKVAVTLCDDNQRLFYFFAVATDGNCGFAALAKGDGLNRRKQLTSNYMRTKLRNEVRSFGGYYSHEATVNDAFGIYYSDCDSDALCESVMQKGRNGHWLGDRWGNMEILALARALGVCIELYSYDANLGGIRCYERYDFGKQHIGLLFSGGSAGGHFDLLMKA</sequence>
<reference evidence="2" key="1">
    <citation type="submission" date="2021-01" db="EMBL/GenBank/DDBJ databases">
        <authorList>
            <person name="Corre E."/>
            <person name="Pelletier E."/>
            <person name="Niang G."/>
            <person name="Scheremetjew M."/>
            <person name="Finn R."/>
            <person name="Kale V."/>
            <person name="Holt S."/>
            <person name="Cochrane G."/>
            <person name="Meng A."/>
            <person name="Brown T."/>
            <person name="Cohen L."/>
        </authorList>
    </citation>
    <scope>NUCLEOTIDE SEQUENCE</scope>
    <source>
        <strain evidence="2">CCMP3278</strain>
    </source>
</reference>